<evidence type="ECO:0000313" key="2">
    <source>
        <dbReference type="EMBL" id="TXF89302.1"/>
    </source>
</evidence>
<feature type="compositionally biased region" description="Low complexity" evidence="1">
    <location>
        <begin position="17"/>
        <end position="32"/>
    </location>
</feature>
<dbReference type="AlphaFoldDB" id="A0A5C7FSS9"/>
<reference evidence="2 3" key="1">
    <citation type="submission" date="2019-08" db="EMBL/GenBank/DDBJ databases">
        <title>Lewinella sp. strain SSH13 Genome sequencing and assembly.</title>
        <authorList>
            <person name="Kim I."/>
        </authorList>
    </citation>
    <scope>NUCLEOTIDE SEQUENCE [LARGE SCALE GENOMIC DNA]</scope>
    <source>
        <strain evidence="2 3">SSH13</strain>
    </source>
</reference>
<sequence length="85" mass="9003">MKQAPSASVTRGFRQRAAATSPPDVSTTSPSDKLPPIPTPQTNHKSKSCATSPCSSYPYSAPAAPTNYVDIENGATTITLRFTYL</sequence>
<accession>A0A5C7FSS9</accession>
<dbReference type="EMBL" id="VOXD01000015">
    <property type="protein sequence ID" value="TXF89302.1"/>
    <property type="molecule type" value="Genomic_DNA"/>
</dbReference>
<gene>
    <name evidence="2" type="ORF">FUA23_11185</name>
</gene>
<feature type="region of interest" description="Disordered" evidence="1">
    <location>
        <begin position="1"/>
        <end position="54"/>
    </location>
</feature>
<dbReference type="RefSeq" id="WP_147930828.1">
    <property type="nucleotide sequence ID" value="NZ_VOXD01000015.1"/>
</dbReference>
<protein>
    <submittedName>
        <fullName evidence="2">Uncharacterized protein</fullName>
    </submittedName>
</protein>
<name>A0A5C7FSS9_9BACT</name>
<evidence type="ECO:0000256" key="1">
    <source>
        <dbReference type="SAM" id="MobiDB-lite"/>
    </source>
</evidence>
<proteinExistence type="predicted"/>
<comment type="caution">
    <text evidence="2">The sequence shown here is derived from an EMBL/GenBank/DDBJ whole genome shotgun (WGS) entry which is preliminary data.</text>
</comment>
<dbReference type="Proteomes" id="UP000321907">
    <property type="component" value="Unassembled WGS sequence"/>
</dbReference>
<keyword evidence="3" id="KW-1185">Reference proteome</keyword>
<evidence type="ECO:0000313" key="3">
    <source>
        <dbReference type="Proteomes" id="UP000321907"/>
    </source>
</evidence>
<organism evidence="2 3">
    <name type="scientific">Neolewinella aurantiaca</name>
    <dbReference type="NCBI Taxonomy" id="2602767"/>
    <lineage>
        <taxon>Bacteria</taxon>
        <taxon>Pseudomonadati</taxon>
        <taxon>Bacteroidota</taxon>
        <taxon>Saprospiria</taxon>
        <taxon>Saprospirales</taxon>
        <taxon>Lewinellaceae</taxon>
        <taxon>Neolewinella</taxon>
    </lineage>
</organism>